<reference evidence="2" key="1">
    <citation type="submission" date="2024-03" db="EMBL/GenBank/DDBJ databases">
        <title>The Complete Genome of 'Candidatus Phytoplasma fraxini' AshY1 from the Ash Yellows Group.</title>
        <authorList>
            <person name="Boehm J.W."/>
            <person name="Huettel B."/>
            <person name="Schneider B."/>
            <person name="Kube M."/>
        </authorList>
    </citation>
    <scope>NUCLEOTIDE SEQUENCE [LARGE SCALE GENOMIC DNA]</scope>
    <source>
        <strain evidence="2">AshY1</strain>
    </source>
</reference>
<accession>A0ABZ2U8I1</accession>
<evidence type="ECO:0000313" key="3">
    <source>
        <dbReference type="Proteomes" id="UP001484199"/>
    </source>
</evidence>
<dbReference type="PANTHER" id="PTHR34704:SF2">
    <property type="entry name" value="ATPASE"/>
    <property type="match status" value="1"/>
</dbReference>
<proteinExistence type="predicted"/>
<sequence length="267" mass="32394">MIDEFSYLVDKNLDFLTILQNIVDNMLKNSQMKLFISGSHMSLMEQMDNYSQGLYRRINYKKKLQPFFYDQAALFYPKMKYLDRIKLYSIFGGLPYYLTRIDDSKSIKDNILNIALPEMDFTENEIYNNLLQEIRMPAPYLEILDVLADKKEVKLTTINKKIEKSSAHTSILLKKLLNLEIIYKVICFGEKENSKKTFYRIQDPFIRFYYRFIKKYYRQKYYFQNKEDFYNQIIAPDLEHFVSWEFENICKHFLIQKYHGEVSRFLY</sequence>
<dbReference type="Gene3D" id="3.40.50.300">
    <property type="entry name" value="P-loop containing nucleotide triphosphate hydrolases"/>
    <property type="match status" value="1"/>
</dbReference>
<dbReference type="Pfam" id="PF03008">
    <property type="entry name" value="DUF234"/>
    <property type="match status" value="1"/>
</dbReference>
<evidence type="ECO:0000313" key="2">
    <source>
        <dbReference type="EMBL" id="WYY26551.1"/>
    </source>
</evidence>
<dbReference type="InterPro" id="IPR036388">
    <property type="entry name" value="WH-like_DNA-bd_sf"/>
</dbReference>
<dbReference type="SUPFAM" id="SSF52540">
    <property type="entry name" value="P-loop containing nucleoside triphosphate hydrolases"/>
    <property type="match status" value="1"/>
</dbReference>
<dbReference type="InterPro" id="IPR004256">
    <property type="entry name" value="DUF234"/>
</dbReference>
<protein>
    <recommendedName>
        <fullName evidence="1">DUF234 domain-containing protein</fullName>
    </recommendedName>
</protein>
<name>A0ABZ2U8I1_ASHYP</name>
<dbReference type="InterPro" id="IPR027417">
    <property type="entry name" value="P-loop_NTPase"/>
</dbReference>
<dbReference type="Gene3D" id="1.10.10.10">
    <property type="entry name" value="Winged helix-like DNA-binding domain superfamily/Winged helix DNA-binding domain"/>
    <property type="match status" value="1"/>
</dbReference>
<dbReference type="SUPFAM" id="SSF46785">
    <property type="entry name" value="Winged helix' DNA-binding domain"/>
    <property type="match status" value="1"/>
</dbReference>
<dbReference type="RefSeq" id="WP_341266450.1">
    <property type="nucleotide sequence ID" value="NZ_CP146843.1"/>
</dbReference>
<gene>
    <name evidence="2" type="ORF">AshY1_04430</name>
</gene>
<organism evidence="2 3">
    <name type="scientific">Ash yellows phytoplasma</name>
    <dbReference type="NCBI Taxonomy" id="35780"/>
    <lineage>
        <taxon>Bacteria</taxon>
        <taxon>Bacillati</taxon>
        <taxon>Mycoplasmatota</taxon>
        <taxon>Mollicutes</taxon>
        <taxon>Acholeplasmatales</taxon>
        <taxon>Acholeplasmataceae</taxon>
        <taxon>Candidatus Phytoplasma</taxon>
        <taxon>16SrVII (Ash yellows group)</taxon>
    </lineage>
</organism>
<evidence type="ECO:0000259" key="1">
    <source>
        <dbReference type="Pfam" id="PF03008"/>
    </source>
</evidence>
<dbReference type="PANTHER" id="PTHR34704">
    <property type="entry name" value="ATPASE"/>
    <property type="match status" value="1"/>
</dbReference>
<feature type="domain" description="DUF234" evidence="1">
    <location>
        <begin position="209"/>
        <end position="259"/>
    </location>
</feature>
<dbReference type="InterPro" id="IPR036390">
    <property type="entry name" value="WH_DNA-bd_sf"/>
</dbReference>
<dbReference type="Proteomes" id="UP001484199">
    <property type="component" value="Chromosome"/>
</dbReference>
<keyword evidence="3" id="KW-1185">Reference proteome</keyword>
<dbReference type="EMBL" id="CP146843">
    <property type="protein sequence ID" value="WYY26551.1"/>
    <property type="molecule type" value="Genomic_DNA"/>
</dbReference>